<evidence type="ECO:0000313" key="9">
    <source>
        <dbReference type="EMBL" id="VDN39221.1"/>
    </source>
</evidence>
<evidence type="ECO:0000313" key="11">
    <source>
        <dbReference type="WBParaSite" id="GPUH_0002197101-mRNA-1"/>
    </source>
</evidence>
<evidence type="ECO:0000256" key="6">
    <source>
        <dbReference type="ARBA" id="ARBA00023242"/>
    </source>
</evidence>
<evidence type="ECO:0000256" key="3">
    <source>
        <dbReference type="ARBA" id="ARBA00020629"/>
    </source>
</evidence>
<name>A0A183ELV3_9BILA</name>
<comment type="function">
    <text evidence="8">Component of the Mediator complex, a coactivator involved in the regulated transcription of nearly all RNA polymerase II-dependent genes. Mediator functions as a bridge to convey information from gene-specific regulatory proteins to the basal RNA polymerase II transcription machinery. Mediator is recruited to promoters by direct interactions with regulatory proteins and serves as a scaffold for the assembly of a functional preinitiation complex with RNA polymerase II and the general transcription factors.</text>
</comment>
<dbReference type="OrthoDB" id="1929813at2759"/>
<dbReference type="PANTHER" id="PTHR13208">
    <property type="entry name" value="MEDIATOR OF RNA POLYMERASE II TRANSCRIPTION SUBUNIT 4"/>
    <property type="match status" value="1"/>
</dbReference>
<dbReference type="WBParaSite" id="GPUH_0002197101-mRNA-1">
    <property type="protein sequence ID" value="GPUH_0002197101-mRNA-1"/>
    <property type="gene ID" value="GPUH_0002197101"/>
</dbReference>
<evidence type="ECO:0000256" key="1">
    <source>
        <dbReference type="ARBA" id="ARBA00004123"/>
    </source>
</evidence>
<evidence type="ECO:0000256" key="7">
    <source>
        <dbReference type="ARBA" id="ARBA00031257"/>
    </source>
</evidence>
<evidence type="ECO:0000256" key="5">
    <source>
        <dbReference type="ARBA" id="ARBA00023163"/>
    </source>
</evidence>
<keyword evidence="5 8" id="KW-0804">Transcription</keyword>
<comment type="subunit">
    <text evidence="8">Component of the Mediator complex.</text>
</comment>
<sequence>MVAVPEHQKREQEIRRLEGEVQVRDEIIGNLQKNLMTAEAALTKMVFQAGEKLKAVRQAEANRVNSETVIRYANLISRSHSVAAPLTWQLGDPSRPYPTEVRTMFLRNCFFF</sequence>
<dbReference type="GO" id="GO:0003712">
    <property type="term" value="F:transcription coregulator activity"/>
    <property type="evidence" value="ECO:0007669"/>
    <property type="project" value="InterPro"/>
</dbReference>
<dbReference type="EMBL" id="UYRT01093863">
    <property type="protein sequence ID" value="VDN39221.1"/>
    <property type="molecule type" value="Genomic_DNA"/>
</dbReference>
<accession>A0A183ELV3</accession>
<reference evidence="11" key="1">
    <citation type="submission" date="2016-06" db="UniProtKB">
        <authorList>
            <consortium name="WormBaseParasite"/>
        </authorList>
    </citation>
    <scope>IDENTIFICATION</scope>
</reference>
<dbReference type="GO" id="GO:0070847">
    <property type="term" value="C:core mediator complex"/>
    <property type="evidence" value="ECO:0007669"/>
    <property type="project" value="TreeGrafter"/>
</dbReference>
<dbReference type="GO" id="GO:0016592">
    <property type="term" value="C:mediator complex"/>
    <property type="evidence" value="ECO:0007669"/>
    <property type="project" value="InterPro"/>
</dbReference>
<organism evidence="11">
    <name type="scientific">Gongylonema pulchrum</name>
    <dbReference type="NCBI Taxonomy" id="637853"/>
    <lineage>
        <taxon>Eukaryota</taxon>
        <taxon>Metazoa</taxon>
        <taxon>Ecdysozoa</taxon>
        <taxon>Nematoda</taxon>
        <taxon>Chromadorea</taxon>
        <taxon>Rhabditida</taxon>
        <taxon>Spirurina</taxon>
        <taxon>Spiruromorpha</taxon>
        <taxon>Spiruroidea</taxon>
        <taxon>Gongylonematidae</taxon>
        <taxon>Gongylonema</taxon>
    </lineage>
</organism>
<dbReference type="InterPro" id="IPR019258">
    <property type="entry name" value="Mediator_Med4"/>
</dbReference>
<comment type="similarity">
    <text evidence="2 8">Belongs to the Mediator complex subunit 4 family.</text>
</comment>
<evidence type="ECO:0000256" key="4">
    <source>
        <dbReference type="ARBA" id="ARBA00023015"/>
    </source>
</evidence>
<comment type="subcellular location">
    <subcellularLocation>
        <location evidence="1 8">Nucleus</location>
    </subcellularLocation>
</comment>
<keyword evidence="10" id="KW-1185">Reference proteome</keyword>
<dbReference type="AlphaFoldDB" id="A0A183ELV3"/>
<keyword evidence="4 8" id="KW-0805">Transcription regulation</keyword>
<dbReference type="PANTHER" id="PTHR13208:SF2">
    <property type="entry name" value="MEDIATOR OF RNA POLYMERASE II TRANSCRIPTION SUBUNIT 4"/>
    <property type="match status" value="1"/>
</dbReference>
<reference evidence="9 10" key="2">
    <citation type="submission" date="2018-11" db="EMBL/GenBank/DDBJ databases">
        <authorList>
            <consortium name="Pathogen Informatics"/>
        </authorList>
    </citation>
    <scope>NUCLEOTIDE SEQUENCE [LARGE SCALE GENOMIC DNA]</scope>
</reference>
<evidence type="ECO:0000313" key="10">
    <source>
        <dbReference type="Proteomes" id="UP000271098"/>
    </source>
</evidence>
<proteinExistence type="inferred from homology"/>
<evidence type="ECO:0000256" key="2">
    <source>
        <dbReference type="ARBA" id="ARBA00009626"/>
    </source>
</evidence>
<keyword evidence="8" id="KW-0010">Activator</keyword>
<evidence type="ECO:0000256" key="8">
    <source>
        <dbReference type="RuleBase" id="RU364141"/>
    </source>
</evidence>
<keyword evidence="6 8" id="KW-0539">Nucleus</keyword>
<dbReference type="Pfam" id="PF10018">
    <property type="entry name" value="Med4"/>
    <property type="match status" value="1"/>
</dbReference>
<protein>
    <recommendedName>
        <fullName evidence="3 8">Mediator of RNA polymerase II transcription subunit 4</fullName>
    </recommendedName>
    <alternativeName>
        <fullName evidence="7 8">Mediator complex subunit 4</fullName>
    </alternativeName>
</protein>
<dbReference type="GO" id="GO:0006357">
    <property type="term" value="P:regulation of transcription by RNA polymerase II"/>
    <property type="evidence" value="ECO:0007669"/>
    <property type="project" value="InterPro"/>
</dbReference>
<dbReference type="Proteomes" id="UP000271098">
    <property type="component" value="Unassembled WGS sequence"/>
</dbReference>
<gene>
    <name evidence="8" type="primary">MED4</name>
    <name evidence="9" type="ORF">GPUH_LOCUS21943</name>
</gene>